<evidence type="ECO:0000256" key="2">
    <source>
        <dbReference type="ARBA" id="ARBA00023136"/>
    </source>
</evidence>
<keyword evidence="4 6" id="KW-0998">Cell outer membrane</keyword>
<dbReference type="GO" id="GO:1990063">
    <property type="term" value="C:Bam protein complex"/>
    <property type="evidence" value="ECO:0007669"/>
    <property type="project" value="TreeGrafter"/>
</dbReference>
<comment type="subcellular location">
    <subcellularLocation>
        <location evidence="6">Cell outer membrane</location>
        <topology evidence="6">Lipid-anchor</topology>
    </subcellularLocation>
</comment>
<dbReference type="PANTHER" id="PTHR37423:SF1">
    <property type="entry name" value="OUTER MEMBRANE PROTEIN ASSEMBLY FACTOR BAMD"/>
    <property type="match status" value="1"/>
</dbReference>
<proteinExistence type="inferred from homology"/>
<keyword evidence="1 6" id="KW-0732">Signal</keyword>
<dbReference type="KEGG" id="nst:Nstercoris_01938"/>
<keyword evidence="9" id="KW-1185">Reference proteome</keyword>
<feature type="domain" description="Outer membrane lipoprotein BamD-like" evidence="7">
    <location>
        <begin position="32"/>
        <end position="239"/>
    </location>
</feature>
<evidence type="ECO:0000259" key="7">
    <source>
        <dbReference type="Pfam" id="PF13525"/>
    </source>
</evidence>
<evidence type="ECO:0000256" key="1">
    <source>
        <dbReference type="ARBA" id="ARBA00022729"/>
    </source>
</evidence>
<dbReference type="Pfam" id="PF13525">
    <property type="entry name" value="YfiO"/>
    <property type="match status" value="1"/>
</dbReference>
<dbReference type="GO" id="GO:0043165">
    <property type="term" value="P:Gram-negative-bacterium-type cell outer membrane assembly"/>
    <property type="evidence" value="ECO:0007669"/>
    <property type="project" value="UniProtKB-UniRule"/>
</dbReference>
<evidence type="ECO:0000256" key="4">
    <source>
        <dbReference type="ARBA" id="ARBA00023237"/>
    </source>
</evidence>
<dbReference type="EMBL" id="AP019755">
    <property type="protein sequence ID" value="BBL35664.1"/>
    <property type="molecule type" value="Genomic_DNA"/>
</dbReference>
<evidence type="ECO:0000313" key="8">
    <source>
        <dbReference type="EMBL" id="BBL35664.1"/>
    </source>
</evidence>
<keyword evidence="5 6" id="KW-0449">Lipoprotein</keyword>
<dbReference type="NCBIfam" id="TIGR03302">
    <property type="entry name" value="OM_YfiO"/>
    <property type="match status" value="1"/>
</dbReference>
<dbReference type="Proteomes" id="UP000316473">
    <property type="component" value="Chromosome"/>
</dbReference>
<comment type="function">
    <text evidence="6">Part of the outer membrane protein assembly complex, which is involved in assembly and insertion of beta-barrel proteins into the outer membrane.</text>
</comment>
<organism evidence="8 9">
    <name type="scientific">Nitrosomonas stercoris</name>
    <dbReference type="NCBI Taxonomy" id="1444684"/>
    <lineage>
        <taxon>Bacteria</taxon>
        <taxon>Pseudomonadati</taxon>
        <taxon>Pseudomonadota</taxon>
        <taxon>Betaproteobacteria</taxon>
        <taxon>Nitrosomonadales</taxon>
        <taxon>Nitrosomonadaceae</taxon>
        <taxon>Nitrosomonas</taxon>
    </lineage>
</organism>
<keyword evidence="2 6" id="KW-0472">Membrane</keyword>
<dbReference type="PANTHER" id="PTHR37423">
    <property type="entry name" value="SOLUBLE LYTIC MUREIN TRANSGLYCOSYLASE-RELATED"/>
    <property type="match status" value="1"/>
</dbReference>
<protein>
    <recommendedName>
        <fullName evidence="6">Outer membrane protein assembly factor BamD</fullName>
    </recommendedName>
</protein>
<comment type="similarity">
    <text evidence="6">Belongs to the BamD family.</text>
</comment>
<dbReference type="PROSITE" id="PS51257">
    <property type="entry name" value="PROKAR_LIPOPROTEIN"/>
    <property type="match status" value="1"/>
</dbReference>
<dbReference type="InterPro" id="IPR011990">
    <property type="entry name" value="TPR-like_helical_dom_sf"/>
</dbReference>
<evidence type="ECO:0000313" key="9">
    <source>
        <dbReference type="Proteomes" id="UP000316473"/>
    </source>
</evidence>
<evidence type="ECO:0000256" key="3">
    <source>
        <dbReference type="ARBA" id="ARBA00023139"/>
    </source>
</evidence>
<accession>A0A4Y1YNR0</accession>
<keyword evidence="3 6" id="KW-0564">Palmitate</keyword>
<evidence type="ECO:0000256" key="5">
    <source>
        <dbReference type="ARBA" id="ARBA00023288"/>
    </source>
</evidence>
<dbReference type="InterPro" id="IPR017689">
    <property type="entry name" value="BamD"/>
</dbReference>
<dbReference type="HAMAP" id="MF_00922">
    <property type="entry name" value="OM_assembly_BamD"/>
    <property type="match status" value="1"/>
</dbReference>
<sequence>MLRYFLAGWLIVSLAACGIFSEKKVDNSQWSAGKFYTEAKNELNDGNYSSAIKLFEALEARYPYGRFAQQAQLEIAYAYYKDQEQASAIAAADRFIQLYPHHHNIDYAYYIKGLANFNDDTGILGYITYRVIKQDMSERDAKASRESFESFKQLVTRYPDSKYAQDALQRMAYLVNALARGEIHVARYYMKRKAYVAAIKRAQFVLEEYPQTPATEEALFIMASAYNELDMADLRKDTEKIIQKNFPKSIYLTDSGSLVEKPWWKFWE</sequence>
<dbReference type="CDD" id="cd15830">
    <property type="entry name" value="BamD"/>
    <property type="match status" value="1"/>
</dbReference>
<dbReference type="AlphaFoldDB" id="A0A4Y1YNR0"/>
<reference evidence="8 9" key="1">
    <citation type="submission" date="2019-06" db="EMBL/GenBank/DDBJ databases">
        <title>Nitrosomonas stercoris KYUHI-S whole genome shotgun sequence.</title>
        <authorList>
            <person name="Nakagawa T."/>
            <person name="Tsuchiya Y."/>
            <person name="Takahashi R."/>
        </authorList>
    </citation>
    <scope>NUCLEOTIDE SEQUENCE [LARGE SCALE GENOMIC DNA]</scope>
    <source>
        <strain evidence="8 9">KYUHI-S</strain>
    </source>
</reference>
<comment type="subunit">
    <text evidence="6">Part of the Bam complex.</text>
</comment>
<dbReference type="InterPro" id="IPR039565">
    <property type="entry name" value="BamD-like"/>
</dbReference>
<name>A0A4Y1YNR0_9PROT</name>
<dbReference type="Gene3D" id="1.25.40.10">
    <property type="entry name" value="Tetratricopeptide repeat domain"/>
    <property type="match status" value="1"/>
</dbReference>
<dbReference type="GO" id="GO:0051205">
    <property type="term" value="P:protein insertion into membrane"/>
    <property type="evidence" value="ECO:0007669"/>
    <property type="project" value="UniProtKB-UniRule"/>
</dbReference>
<dbReference type="SUPFAM" id="SSF48452">
    <property type="entry name" value="TPR-like"/>
    <property type="match status" value="1"/>
</dbReference>
<evidence type="ECO:0000256" key="6">
    <source>
        <dbReference type="HAMAP-Rule" id="MF_00922"/>
    </source>
</evidence>
<gene>
    <name evidence="6" type="primary">bamD</name>
    <name evidence="8" type="ORF">Nstercoris_01938</name>
</gene>